<evidence type="ECO:0000313" key="3">
    <source>
        <dbReference type="EMBL" id="WAC12608.1"/>
    </source>
</evidence>
<dbReference type="Pfam" id="PF00072">
    <property type="entry name" value="Response_reg"/>
    <property type="match status" value="1"/>
</dbReference>
<accession>A0A9E8NAY4</accession>
<sequence>MKTIYLADDDEDDRMLIRDAIERVIENVEVIEVEDGEKLLTLITANSNCLDSALILMDMNMPRKNGLETLTFLKSNPKYERIPVLMMSTTSNHQMIEQAYKHGIDGYMIKPVSEDEFTSLAESIDTHFPLERPVYKRSPKPRIARGWNTARWNNDVKNLPNFWWKTVTYSKKR</sequence>
<dbReference type="Proteomes" id="UP001164653">
    <property type="component" value="Chromosome"/>
</dbReference>
<dbReference type="SMART" id="SM00448">
    <property type="entry name" value="REC"/>
    <property type="match status" value="1"/>
</dbReference>
<dbReference type="InterPro" id="IPR011006">
    <property type="entry name" value="CheY-like_superfamily"/>
</dbReference>
<dbReference type="RefSeq" id="WP_244823308.1">
    <property type="nucleotide sequence ID" value="NZ_CP112998.1"/>
</dbReference>
<dbReference type="Gene3D" id="3.40.50.2300">
    <property type="match status" value="1"/>
</dbReference>
<dbReference type="GO" id="GO:0000160">
    <property type="term" value="P:phosphorelay signal transduction system"/>
    <property type="evidence" value="ECO:0007669"/>
    <property type="project" value="InterPro"/>
</dbReference>
<gene>
    <name evidence="3" type="ORF">ON006_01315</name>
</gene>
<dbReference type="PROSITE" id="PS50110">
    <property type="entry name" value="RESPONSE_REGULATORY"/>
    <property type="match status" value="1"/>
</dbReference>
<name>A0A9E8NAY4_9BACT</name>
<dbReference type="KEGG" id="dpf:ON006_01315"/>
<dbReference type="SUPFAM" id="SSF52172">
    <property type="entry name" value="CheY-like"/>
    <property type="match status" value="1"/>
</dbReference>
<feature type="modified residue" description="4-aspartylphosphate" evidence="1">
    <location>
        <position position="58"/>
    </location>
</feature>
<dbReference type="PANTHER" id="PTHR44520:SF2">
    <property type="entry name" value="RESPONSE REGULATOR RCP1"/>
    <property type="match status" value="1"/>
</dbReference>
<feature type="domain" description="Response regulatory" evidence="2">
    <location>
        <begin position="3"/>
        <end position="125"/>
    </location>
</feature>
<keyword evidence="4" id="KW-1185">Reference proteome</keyword>
<proteinExistence type="predicted"/>
<protein>
    <submittedName>
        <fullName evidence="3">Response regulator</fullName>
    </submittedName>
</protein>
<dbReference type="EMBL" id="CP112998">
    <property type="protein sequence ID" value="WAC12608.1"/>
    <property type="molecule type" value="Genomic_DNA"/>
</dbReference>
<dbReference type="InterPro" id="IPR052893">
    <property type="entry name" value="TCS_response_regulator"/>
</dbReference>
<dbReference type="PANTHER" id="PTHR44520">
    <property type="entry name" value="RESPONSE REGULATOR RCP1-RELATED"/>
    <property type="match status" value="1"/>
</dbReference>
<evidence type="ECO:0000313" key="4">
    <source>
        <dbReference type="Proteomes" id="UP001164653"/>
    </source>
</evidence>
<reference evidence="3" key="1">
    <citation type="submission" date="2022-11" db="EMBL/GenBank/DDBJ databases">
        <title>Dyadobacter pollutisoli sp. nov., isolated from plastic dumped soil.</title>
        <authorList>
            <person name="Kim J.M."/>
            <person name="Kim K.R."/>
            <person name="Lee J.K."/>
            <person name="Hao L."/>
            <person name="Jeon C.O."/>
        </authorList>
    </citation>
    <scope>NUCLEOTIDE SEQUENCE</scope>
    <source>
        <strain evidence="3">U1</strain>
    </source>
</reference>
<organism evidence="3 4">
    <name type="scientific">Dyadobacter pollutisoli</name>
    <dbReference type="NCBI Taxonomy" id="2910158"/>
    <lineage>
        <taxon>Bacteria</taxon>
        <taxon>Pseudomonadati</taxon>
        <taxon>Bacteroidota</taxon>
        <taxon>Cytophagia</taxon>
        <taxon>Cytophagales</taxon>
        <taxon>Spirosomataceae</taxon>
        <taxon>Dyadobacter</taxon>
    </lineage>
</organism>
<dbReference type="InterPro" id="IPR001789">
    <property type="entry name" value="Sig_transdc_resp-reg_receiver"/>
</dbReference>
<evidence type="ECO:0000259" key="2">
    <source>
        <dbReference type="PROSITE" id="PS50110"/>
    </source>
</evidence>
<evidence type="ECO:0000256" key="1">
    <source>
        <dbReference type="PROSITE-ProRule" id="PRU00169"/>
    </source>
</evidence>
<dbReference type="AlphaFoldDB" id="A0A9E8NAY4"/>
<keyword evidence="1" id="KW-0597">Phosphoprotein</keyword>